<dbReference type="Proteomes" id="UP000235145">
    <property type="component" value="Unassembled WGS sequence"/>
</dbReference>
<evidence type="ECO:0008006" key="5">
    <source>
        <dbReference type="Google" id="ProtNLM"/>
    </source>
</evidence>
<dbReference type="Pfam" id="PF08268">
    <property type="entry name" value="FBA_3"/>
    <property type="match status" value="1"/>
</dbReference>
<dbReference type="NCBIfam" id="TIGR01640">
    <property type="entry name" value="F_box_assoc_1"/>
    <property type="match status" value="1"/>
</dbReference>
<feature type="domain" description="F-box" evidence="1">
    <location>
        <begin position="12"/>
        <end position="49"/>
    </location>
</feature>
<dbReference type="InterPro" id="IPR036047">
    <property type="entry name" value="F-box-like_dom_sf"/>
</dbReference>
<dbReference type="InterPro" id="IPR001810">
    <property type="entry name" value="F-box_dom"/>
</dbReference>
<dbReference type="OrthoDB" id="1867629at2759"/>
<sequence length="413" mass="47361">MASSQQPTTIEDLQGDVLSEIFIRLLAKQLAQMRCVSKSWNTHLSQSSFIKLHLQSSIRNNDDILLFFKYNFSFCGGRPFTACPSRSPHHELTDFIKLPVNLQSRQTYGNVIGSVNGLICFSYGTLHDSKFYIWNPSLSAVLTLPPSSFPFHDTDMVGIPPRFGFDPKSDDYKVVKITRDHQPGSTLFPLSKRVVIDVDFETVEYKVEVYSMRKGFWQLIPQRFPSHIQNSMFMHYTEFCVDGHDGHVHWFNFVDSQWKSKKIVAFDLAEETFREIPLPDFPIDDSMERSLGVLGGKLCVMLGVMDGGCEVWVMNDYGVAESWVKHYVFPQFDGVIIPYGFTFHNEFLFEIANYYDDDDDDHCLGLYDPIAAKTRSFEVGYGLSKVVEYVDSLVWVTPVEHEMSCCNISRLKI</sequence>
<evidence type="ECO:0000259" key="2">
    <source>
        <dbReference type="Pfam" id="PF08268"/>
    </source>
</evidence>
<evidence type="ECO:0000313" key="3">
    <source>
        <dbReference type="EMBL" id="KAJ0191035.1"/>
    </source>
</evidence>
<dbReference type="InterPro" id="IPR013187">
    <property type="entry name" value="F-box-assoc_dom_typ3"/>
</dbReference>
<evidence type="ECO:0000259" key="1">
    <source>
        <dbReference type="Pfam" id="PF00646"/>
    </source>
</evidence>
<dbReference type="PANTHER" id="PTHR31672:SF13">
    <property type="entry name" value="F-BOX PROTEIN CPR30-LIKE"/>
    <property type="match status" value="1"/>
</dbReference>
<evidence type="ECO:0000313" key="4">
    <source>
        <dbReference type="Proteomes" id="UP000235145"/>
    </source>
</evidence>
<comment type="caution">
    <text evidence="3">The sequence shown here is derived from an EMBL/GenBank/DDBJ whole genome shotgun (WGS) entry which is preliminary data.</text>
</comment>
<dbReference type="EMBL" id="NBSK02000008">
    <property type="protein sequence ID" value="KAJ0191035.1"/>
    <property type="molecule type" value="Genomic_DNA"/>
</dbReference>
<dbReference type="Pfam" id="PF00646">
    <property type="entry name" value="F-box"/>
    <property type="match status" value="1"/>
</dbReference>
<proteinExistence type="predicted"/>
<dbReference type="Gramene" id="rna-gnl|WGS:NBSK|LSAT_8X22281_mrna">
    <property type="protein sequence ID" value="cds-PLY89449.1"/>
    <property type="gene ID" value="gene-LSAT_8X22281"/>
</dbReference>
<organism evidence="3 4">
    <name type="scientific">Lactuca sativa</name>
    <name type="common">Garden lettuce</name>
    <dbReference type="NCBI Taxonomy" id="4236"/>
    <lineage>
        <taxon>Eukaryota</taxon>
        <taxon>Viridiplantae</taxon>
        <taxon>Streptophyta</taxon>
        <taxon>Embryophyta</taxon>
        <taxon>Tracheophyta</taxon>
        <taxon>Spermatophyta</taxon>
        <taxon>Magnoliopsida</taxon>
        <taxon>eudicotyledons</taxon>
        <taxon>Gunneridae</taxon>
        <taxon>Pentapetalae</taxon>
        <taxon>asterids</taxon>
        <taxon>campanulids</taxon>
        <taxon>Asterales</taxon>
        <taxon>Asteraceae</taxon>
        <taxon>Cichorioideae</taxon>
        <taxon>Cichorieae</taxon>
        <taxon>Lactucinae</taxon>
        <taxon>Lactuca</taxon>
    </lineage>
</organism>
<gene>
    <name evidence="3" type="ORF">LSAT_V11C800398850</name>
</gene>
<dbReference type="InterPro" id="IPR050796">
    <property type="entry name" value="SCF_F-box_component"/>
</dbReference>
<feature type="domain" description="F-box associated beta-propeller type 3" evidence="2">
    <location>
        <begin position="94"/>
        <end position="380"/>
    </location>
</feature>
<accession>A0A9R1WVZ2</accession>
<dbReference type="InterPro" id="IPR017451">
    <property type="entry name" value="F-box-assoc_interact_dom"/>
</dbReference>
<dbReference type="SUPFAM" id="SSF81383">
    <property type="entry name" value="F-box domain"/>
    <property type="match status" value="1"/>
</dbReference>
<name>A0A9R1WVZ2_LACSA</name>
<protein>
    <recommendedName>
        <fullName evidence="5">F-box domain-containing protein</fullName>
    </recommendedName>
</protein>
<dbReference type="AlphaFoldDB" id="A0A9R1WVZ2"/>
<dbReference type="PANTHER" id="PTHR31672">
    <property type="entry name" value="BNACNNG10540D PROTEIN"/>
    <property type="match status" value="1"/>
</dbReference>
<reference evidence="3 4" key="1">
    <citation type="journal article" date="2017" name="Nat. Commun.">
        <title>Genome assembly with in vitro proximity ligation data and whole-genome triplication in lettuce.</title>
        <authorList>
            <person name="Reyes-Chin-Wo S."/>
            <person name="Wang Z."/>
            <person name="Yang X."/>
            <person name="Kozik A."/>
            <person name="Arikit S."/>
            <person name="Song C."/>
            <person name="Xia L."/>
            <person name="Froenicke L."/>
            <person name="Lavelle D.O."/>
            <person name="Truco M.J."/>
            <person name="Xia R."/>
            <person name="Zhu S."/>
            <person name="Xu C."/>
            <person name="Xu H."/>
            <person name="Xu X."/>
            <person name="Cox K."/>
            <person name="Korf I."/>
            <person name="Meyers B.C."/>
            <person name="Michelmore R.W."/>
        </authorList>
    </citation>
    <scope>NUCLEOTIDE SEQUENCE [LARGE SCALE GENOMIC DNA]</scope>
    <source>
        <strain evidence="4">cv. Salinas</strain>
        <tissue evidence="3">Seedlings</tissue>
    </source>
</reference>
<keyword evidence="4" id="KW-1185">Reference proteome</keyword>